<dbReference type="EMBL" id="UINC01031811">
    <property type="protein sequence ID" value="SVB18442.1"/>
    <property type="molecule type" value="Genomic_DNA"/>
</dbReference>
<dbReference type="AlphaFoldDB" id="A0A382BY42"/>
<organism evidence="1">
    <name type="scientific">marine metagenome</name>
    <dbReference type="NCBI Taxonomy" id="408172"/>
    <lineage>
        <taxon>unclassified sequences</taxon>
        <taxon>metagenomes</taxon>
        <taxon>ecological metagenomes</taxon>
    </lineage>
</organism>
<protein>
    <submittedName>
        <fullName evidence="1">Uncharacterized protein</fullName>
    </submittedName>
</protein>
<sequence>MGQTVSVKQKSGSTASKRLRVSEAIEIAKDYQTDVYWEGEVVWRYSDWDKQSGAKRELAVAV</sequence>
<name>A0A382BY42_9ZZZZ</name>
<evidence type="ECO:0000313" key="1">
    <source>
        <dbReference type="EMBL" id="SVB18442.1"/>
    </source>
</evidence>
<proteinExistence type="predicted"/>
<reference evidence="1" key="1">
    <citation type="submission" date="2018-05" db="EMBL/GenBank/DDBJ databases">
        <authorList>
            <person name="Lanie J.A."/>
            <person name="Ng W.-L."/>
            <person name="Kazmierczak K.M."/>
            <person name="Andrzejewski T.M."/>
            <person name="Davidsen T.M."/>
            <person name="Wayne K.J."/>
            <person name="Tettelin H."/>
            <person name="Glass J.I."/>
            <person name="Rusch D."/>
            <person name="Podicherti R."/>
            <person name="Tsui H.-C.T."/>
            <person name="Winkler M.E."/>
        </authorList>
    </citation>
    <scope>NUCLEOTIDE SEQUENCE</scope>
</reference>
<accession>A0A382BY42</accession>
<gene>
    <name evidence="1" type="ORF">METZ01_LOCUS171296</name>
</gene>